<protein>
    <submittedName>
        <fullName evidence="1">Uncharacterized protein</fullName>
    </submittedName>
</protein>
<sequence length="45" mass="5167">MANLKNIKKSFLPHFFSGPVISTFTHNWISEDNNINGLKIEIRPP</sequence>
<dbReference type="Proteomes" id="UP000580250">
    <property type="component" value="Unassembled WGS sequence"/>
</dbReference>
<gene>
    <name evidence="1" type="ORF">MENT_LOCUS22667</name>
</gene>
<proteinExistence type="predicted"/>
<dbReference type="EMBL" id="CAJEWN010000180">
    <property type="protein sequence ID" value="CAD2171214.1"/>
    <property type="molecule type" value="Genomic_DNA"/>
</dbReference>
<dbReference type="AlphaFoldDB" id="A0A6V7VA74"/>
<accession>A0A6V7VA74</accession>
<name>A0A6V7VA74_MELEN</name>
<evidence type="ECO:0000313" key="1">
    <source>
        <dbReference type="EMBL" id="CAD2171214.1"/>
    </source>
</evidence>
<reference evidence="1 2" key="1">
    <citation type="submission" date="2020-08" db="EMBL/GenBank/DDBJ databases">
        <authorList>
            <person name="Koutsovoulos G."/>
            <person name="Danchin GJ E."/>
        </authorList>
    </citation>
    <scope>NUCLEOTIDE SEQUENCE [LARGE SCALE GENOMIC DNA]</scope>
</reference>
<organism evidence="1 2">
    <name type="scientific">Meloidogyne enterolobii</name>
    <name type="common">Root-knot nematode worm</name>
    <name type="synonym">Meloidogyne mayaguensis</name>
    <dbReference type="NCBI Taxonomy" id="390850"/>
    <lineage>
        <taxon>Eukaryota</taxon>
        <taxon>Metazoa</taxon>
        <taxon>Ecdysozoa</taxon>
        <taxon>Nematoda</taxon>
        <taxon>Chromadorea</taxon>
        <taxon>Rhabditida</taxon>
        <taxon>Tylenchina</taxon>
        <taxon>Tylenchomorpha</taxon>
        <taxon>Tylenchoidea</taxon>
        <taxon>Meloidogynidae</taxon>
        <taxon>Meloidogyninae</taxon>
        <taxon>Meloidogyne</taxon>
    </lineage>
</organism>
<comment type="caution">
    <text evidence="1">The sequence shown here is derived from an EMBL/GenBank/DDBJ whole genome shotgun (WGS) entry which is preliminary data.</text>
</comment>
<evidence type="ECO:0000313" key="2">
    <source>
        <dbReference type="Proteomes" id="UP000580250"/>
    </source>
</evidence>